<dbReference type="GO" id="GO:0032039">
    <property type="term" value="C:integrator complex"/>
    <property type="evidence" value="ECO:0007669"/>
    <property type="project" value="InterPro"/>
</dbReference>
<dbReference type="PRINTS" id="PR02106">
    <property type="entry name" value="INTSUBUNIT10"/>
</dbReference>
<dbReference type="AlphaFoldDB" id="A0A9P0CR09"/>
<dbReference type="EMBL" id="OV651828">
    <property type="protein sequence ID" value="CAH1104355.1"/>
    <property type="molecule type" value="Genomic_DNA"/>
</dbReference>
<comment type="similarity">
    <text evidence="2">Belongs to the Integrator subunit 10 family.</text>
</comment>
<evidence type="ECO:0000256" key="1">
    <source>
        <dbReference type="ARBA" id="ARBA00004123"/>
    </source>
</evidence>
<dbReference type="InterPro" id="IPR026164">
    <property type="entry name" value="Int_cplx_su10"/>
</dbReference>
<keyword evidence="4" id="KW-0539">Nucleus</keyword>
<protein>
    <recommendedName>
        <fullName evidence="3">Integrator complex subunit 10</fullName>
    </recommendedName>
</protein>
<accession>A0A9P0CR09</accession>
<dbReference type="Proteomes" id="UP001153636">
    <property type="component" value="Chromosome 16"/>
</dbReference>
<evidence type="ECO:0000256" key="3">
    <source>
        <dbReference type="ARBA" id="ARBA00016811"/>
    </source>
</evidence>
<sequence length="648" mass="74957">MEIDLEISDEEYVIQRAKESFKNNPAAAKAWMITAKIMYPNNFGVQFEAYQIEKNAGHIKEAAKCFSDLTIKFQQQPELWKEIEKLTVALRAESDNNDEEKQFLCEMFRHLSSDVQHKLLLFTADHCEDTMEHCRLLLLLLQRFPTAISSNGPRLVDTLISAEKHSVDGHFPVNPYRKLLVCDLLPLLASEKVKVDLSSKLLQKLLHKAIEFYFCYLGLNTSAIQDTETKIEDPWTSLFGVIEFIGGQLNWEPYLINFSTNWSKETYWQKIVMFCQSKTKNYPLEDKQLLFCLSIFFVHCLFEYNSSLTPESSPGQVPTTFIMVEAFSDSTLPNLTETKSKKRKSDVDMPHISAPCVTVEKPQFKNIQNNFLVCMNCWDLLNSSENLRREFIKLNAHLKLDPLLSGFVIDYALYKGLYDESLMFLHKITDSSLLLQRYIRETAILYGKKNYSYCLEPITLALPLLPSNEGILSSNLIVGGNQKHLHYLPLTRIAVLQYLVKILVRCIKENMQQQSYTDLAIGHIFTLTQLDWPQDEDFIPPLLEKIKQNRTFQYHLFQSYIINVDILEELTYLWTSQGGQIQLDILPHLGQRRIGTRGADKGVKEEIKQAIRRQISRSNEKLDDLLISFILNERAQILQTLNKLTFSM</sequence>
<gene>
    <name evidence="5" type="ORF">PSYICH_LOCUS5290</name>
</gene>
<comment type="subcellular location">
    <subcellularLocation>
        <location evidence="1">Nucleus</location>
    </subcellularLocation>
</comment>
<evidence type="ECO:0000313" key="5">
    <source>
        <dbReference type="EMBL" id="CAH1104355.1"/>
    </source>
</evidence>
<name>A0A9P0CR09_9CUCU</name>
<dbReference type="PANTHER" id="PTHR16055">
    <property type="entry name" value="INTEGRATOR COMPLEX SUBUNIT 10"/>
    <property type="match status" value="1"/>
</dbReference>
<reference evidence="5" key="1">
    <citation type="submission" date="2022-01" db="EMBL/GenBank/DDBJ databases">
        <authorList>
            <person name="King R."/>
        </authorList>
    </citation>
    <scope>NUCLEOTIDE SEQUENCE</scope>
</reference>
<keyword evidence="6" id="KW-1185">Reference proteome</keyword>
<dbReference type="GO" id="GO:0016180">
    <property type="term" value="P:snRNA processing"/>
    <property type="evidence" value="ECO:0007669"/>
    <property type="project" value="InterPro"/>
</dbReference>
<dbReference type="OrthoDB" id="18145at2759"/>
<organism evidence="5 6">
    <name type="scientific">Psylliodes chrysocephalus</name>
    <dbReference type="NCBI Taxonomy" id="3402493"/>
    <lineage>
        <taxon>Eukaryota</taxon>
        <taxon>Metazoa</taxon>
        <taxon>Ecdysozoa</taxon>
        <taxon>Arthropoda</taxon>
        <taxon>Hexapoda</taxon>
        <taxon>Insecta</taxon>
        <taxon>Pterygota</taxon>
        <taxon>Neoptera</taxon>
        <taxon>Endopterygota</taxon>
        <taxon>Coleoptera</taxon>
        <taxon>Polyphaga</taxon>
        <taxon>Cucujiformia</taxon>
        <taxon>Chrysomeloidea</taxon>
        <taxon>Chrysomelidae</taxon>
        <taxon>Galerucinae</taxon>
        <taxon>Alticini</taxon>
        <taxon>Psylliodes</taxon>
    </lineage>
</organism>
<proteinExistence type="inferred from homology"/>
<dbReference type="Pfam" id="PF21045">
    <property type="entry name" value="INT10"/>
    <property type="match status" value="2"/>
</dbReference>
<evidence type="ECO:0000313" key="6">
    <source>
        <dbReference type="Proteomes" id="UP001153636"/>
    </source>
</evidence>
<evidence type="ECO:0000256" key="4">
    <source>
        <dbReference type="ARBA" id="ARBA00023242"/>
    </source>
</evidence>
<dbReference type="PANTHER" id="PTHR16055:SF2">
    <property type="entry name" value="INTEGRATOR COMPLEX SUBUNIT 10"/>
    <property type="match status" value="1"/>
</dbReference>
<evidence type="ECO:0000256" key="2">
    <source>
        <dbReference type="ARBA" id="ARBA00010391"/>
    </source>
</evidence>